<dbReference type="Pfam" id="PF04827">
    <property type="entry name" value="Plant_tran"/>
    <property type="match status" value="1"/>
</dbReference>
<comment type="caution">
    <text evidence="2">The sequence shown here is derived from an EMBL/GenBank/DDBJ whole genome shotgun (WGS) entry which is preliminary data.</text>
</comment>
<feature type="compositionally biased region" description="Low complexity" evidence="1">
    <location>
        <begin position="9"/>
        <end position="18"/>
    </location>
</feature>
<accession>A0AAD9X929</accession>
<evidence type="ECO:0000313" key="2">
    <source>
        <dbReference type="EMBL" id="KAK2655201.1"/>
    </source>
</evidence>
<sequence>MNFNIGGPSNLSSSSSSSNEEEEAILAALGTMDAEEEEMIAQYGQFQQAMAQYLNQQNNLVRRGGSIPDRESADRCLFYDYFAENPRYNDQMFRRRFRMGRSLFLHIVEKVEARDNYFMQRRDSMGRLGLSTLQKITAVFRMLAYGCPTDATDEYIKIGESTTIESLKIFYRAVVEEFTADYDLWIWHAYFGLPGTNNDINVLEASHLISNLTQGIAPPAHYVIQGKEYNMGYYLTDGICPKWSTLVQTIHDPRGPKKKLFVMKQEACRKDVERAFGVLQSRFAIVAGPARFWHKHILHDIMTTCIIMHNMIIADERDVTASIEDHMETPTPEVEMVLDENTRF</sequence>
<protein>
    <recommendedName>
        <fullName evidence="4">Nuclease HARBI1</fullName>
    </recommendedName>
</protein>
<feature type="region of interest" description="Disordered" evidence="1">
    <location>
        <begin position="1"/>
        <end position="22"/>
    </location>
</feature>
<dbReference type="InterPro" id="IPR006912">
    <property type="entry name" value="Harbinger_derived_prot"/>
</dbReference>
<dbReference type="EMBL" id="JANJYI010000003">
    <property type="protein sequence ID" value="KAK2655201.1"/>
    <property type="molecule type" value="Genomic_DNA"/>
</dbReference>
<evidence type="ECO:0000313" key="3">
    <source>
        <dbReference type="Proteomes" id="UP001280121"/>
    </source>
</evidence>
<dbReference type="PANTHER" id="PTHR47150">
    <property type="entry name" value="OS12G0169200 PROTEIN"/>
    <property type="match status" value="1"/>
</dbReference>
<gene>
    <name evidence="2" type="ORF">Ddye_008253</name>
</gene>
<name>A0AAD9X929_9ROSI</name>
<proteinExistence type="predicted"/>
<evidence type="ECO:0000256" key="1">
    <source>
        <dbReference type="SAM" id="MobiDB-lite"/>
    </source>
</evidence>
<reference evidence="2" key="1">
    <citation type="journal article" date="2023" name="Plant J.">
        <title>Genome sequences and population genomics provide insights into the demographic history, inbreeding, and mutation load of two 'living fossil' tree species of Dipteronia.</title>
        <authorList>
            <person name="Feng Y."/>
            <person name="Comes H.P."/>
            <person name="Chen J."/>
            <person name="Zhu S."/>
            <person name="Lu R."/>
            <person name="Zhang X."/>
            <person name="Li P."/>
            <person name="Qiu J."/>
            <person name="Olsen K.M."/>
            <person name="Qiu Y."/>
        </authorList>
    </citation>
    <scope>NUCLEOTIDE SEQUENCE</scope>
    <source>
        <strain evidence="2">KIB01</strain>
    </source>
</reference>
<keyword evidence="3" id="KW-1185">Reference proteome</keyword>
<organism evidence="2 3">
    <name type="scientific">Dipteronia dyeriana</name>
    <dbReference type="NCBI Taxonomy" id="168575"/>
    <lineage>
        <taxon>Eukaryota</taxon>
        <taxon>Viridiplantae</taxon>
        <taxon>Streptophyta</taxon>
        <taxon>Embryophyta</taxon>
        <taxon>Tracheophyta</taxon>
        <taxon>Spermatophyta</taxon>
        <taxon>Magnoliopsida</taxon>
        <taxon>eudicotyledons</taxon>
        <taxon>Gunneridae</taxon>
        <taxon>Pentapetalae</taxon>
        <taxon>rosids</taxon>
        <taxon>malvids</taxon>
        <taxon>Sapindales</taxon>
        <taxon>Sapindaceae</taxon>
        <taxon>Hippocastanoideae</taxon>
        <taxon>Acereae</taxon>
        <taxon>Dipteronia</taxon>
    </lineage>
</organism>
<dbReference type="PANTHER" id="PTHR47150:SF7">
    <property type="entry name" value="NUCLEASE"/>
    <property type="match status" value="1"/>
</dbReference>
<dbReference type="Proteomes" id="UP001280121">
    <property type="component" value="Unassembled WGS sequence"/>
</dbReference>
<evidence type="ECO:0008006" key="4">
    <source>
        <dbReference type="Google" id="ProtNLM"/>
    </source>
</evidence>
<dbReference type="AlphaFoldDB" id="A0AAD9X929"/>